<evidence type="ECO:0000313" key="4">
    <source>
        <dbReference type="EMBL" id="CAF4308196.1"/>
    </source>
</evidence>
<evidence type="ECO:0000313" key="5">
    <source>
        <dbReference type="EMBL" id="CAF4965137.1"/>
    </source>
</evidence>
<evidence type="ECO:0000313" key="6">
    <source>
        <dbReference type="Proteomes" id="UP000663869"/>
    </source>
</evidence>
<evidence type="ECO:0000313" key="3">
    <source>
        <dbReference type="EMBL" id="CAF3722752.1"/>
    </source>
</evidence>
<protein>
    <submittedName>
        <fullName evidence="2">Uncharacterized protein</fullName>
    </submittedName>
</protein>
<organism evidence="2 6">
    <name type="scientific">Rotaria socialis</name>
    <dbReference type="NCBI Taxonomy" id="392032"/>
    <lineage>
        <taxon>Eukaryota</taxon>
        <taxon>Metazoa</taxon>
        <taxon>Spiralia</taxon>
        <taxon>Gnathifera</taxon>
        <taxon>Rotifera</taxon>
        <taxon>Eurotatoria</taxon>
        <taxon>Bdelloidea</taxon>
        <taxon>Philodinida</taxon>
        <taxon>Philodinidae</taxon>
        <taxon>Rotaria</taxon>
    </lineage>
</organism>
<dbReference type="EMBL" id="CAJOBR010025183">
    <property type="protein sequence ID" value="CAF4965137.1"/>
    <property type="molecule type" value="Genomic_DNA"/>
</dbReference>
<evidence type="ECO:0000256" key="1">
    <source>
        <dbReference type="SAM" id="SignalP"/>
    </source>
</evidence>
<dbReference type="Proteomes" id="UP000663862">
    <property type="component" value="Unassembled WGS sequence"/>
</dbReference>
<keyword evidence="1" id="KW-0732">Signal</keyword>
<accession>A0A817W6W7</accession>
<comment type="caution">
    <text evidence="2">The sequence shown here is derived from an EMBL/GenBank/DDBJ whole genome shotgun (WGS) entry which is preliminary data.</text>
</comment>
<feature type="signal peptide" evidence="1">
    <location>
        <begin position="1"/>
        <end position="21"/>
    </location>
</feature>
<evidence type="ECO:0000313" key="2">
    <source>
        <dbReference type="EMBL" id="CAF3351924.1"/>
    </source>
</evidence>
<sequence length="82" mass="9257">MFSCSIRFILLLIVCAAVSHAYPRLMEGRKLLTAHDTMPHHVQAGETYDYFNLADANDNDLIASGFPTWLLRSRKFCCAPPL</sequence>
<dbReference type="EMBL" id="CAJNYU010000351">
    <property type="protein sequence ID" value="CAF3351924.1"/>
    <property type="molecule type" value="Genomic_DNA"/>
</dbReference>
<dbReference type="EMBL" id="CAJOBQ010000253">
    <property type="protein sequence ID" value="CAF4308196.1"/>
    <property type="molecule type" value="Genomic_DNA"/>
</dbReference>
<gene>
    <name evidence="2" type="ORF">FME351_LOCUS4576</name>
    <name evidence="3" type="ORF">GRG538_LOCUS29753</name>
    <name evidence="5" type="ORF">QYT958_LOCUS34663</name>
    <name evidence="4" type="ORF">TSG867_LOCUS6708</name>
</gene>
<dbReference type="EMBL" id="CAJNYT010005231">
    <property type="protein sequence ID" value="CAF3722752.1"/>
    <property type="molecule type" value="Genomic_DNA"/>
</dbReference>
<reference evidence="2" key="1">
    <citation type="submission" date="2021-02" db="EMBL/GenBank/DDBJ databases">
        <authorList>
            <person name="Nowell W R."/>
        </authorList>
    </citation>
    <scope>NUCLEOTIDE SEQUENCE</scope>
</reference>
<feature type="chain" id="PRO_5036232357" evidence="1">
    <location>
        <begin position="22"/>
        <end position="82"/>
    </location>
</feature>
<name>A0A817W6W7_9BILA</name>
<dbReference type="Proteomes" id="UP000663848">
    <property type="component" value="Unassembled WGS sequence"/>
</dbReference>
<proteinExistence type="predicted"/>
<dbReference type="Proteomes" id="UP000663872">
    <property type="component" value="Unassembled WGS sequence"/>
</dbReference>
<dbReference type="AlphaFoldDB" id="A0A817W6W7"/>
<dbReference type="Proteomes" id="UP000663869">
    <property type="component" value="Unassembled WGS sequence"/>
</dbReference>